<comment type="caution">
    <text evidence="2">The sequence shown here is derived from an EMBL/GenBank/DDBJ whole genome shotgun (WGS) entry which is preliminary data.</text>
</comment>
<evidence type="ECO:0000256" key="1">
    <source>
        <dbReference type="SAM" id="MobiDB-lite"/>
    </source>
</evidence>
<dbReference type="GeneID" id="85443291"/>
<feature type="region of interest" description="Disordered" evidence="1">
    <location>
        <begin position="97"/>
        <end position="118"/>
    </location>
</feature>
<accession>A0AAD8V088</accession>
<dbReference type="Proteomes" id="UP001230504">
    <property type="component" value="Unassembled WGS sequence"/>
</dbReference>
<name>A0AAD8V088_9PEZI</name>
<organism evidence="2 3">
    <name type="scientific">Colletotrichum navitas</name>
    <dbReference type="NCBI Taxonomy" id="681940"/>
    <lineage>
        <taxon>Eukaryota</taxon>
        <taxon>Fungi</taxon>
        <taxon>Dikarya</taxon>
        <taxon>Ascomycota</taxon>
        <taxon>Pezizomycotina</taxon>
        <taxon>Sordariomycetes</taxon>
        <taxon>Hypocreomycetidae</taxon>
        <taxon>Glomerellales</taxon>
        <taxon>Glomerellaceae</taxon>
        <taxon>Colletotrichum</taxon>
        <taxon>Colletotrichum graminicola species complex</taxon>
    </lineage>
</organism>
<protein>
    <submittedName>
        <fullName evidence="2">Uncharacterized protein</fullName>
    </submittedName>
</protein>
<sequence>MQRNSAHVRPRGLNDRAPYFRFEPISKGSFYVSDSSDGHTAACCPSCLRRIALCSPLSSQCKGLSRSNVLAGASKSLQGCIWIQLPSLKNAFCSPKSNPKRTGFHPAPRSTRRAKKVGRNYSGAKDSAFFIPRYVSRAVKRVGMHVPYFAPT</sequence>
<evidence type="ECO:0000313" key="3">
    <source>
        <dbReference type="Proteomes" id="UP001230504"/>
    </source>
</evidence>
<dbReference type="EMBL" id="JAHLJV010000101">
    <property type="protein sequence ID" value="KAK1572984.1"/>
    <property type="molecule type" value="Genomic_DNA"/>
</dbReference>
<dbReference type="RefSeq" id="XP_060408701.1">
    <property type="nucleotide sequence ID" value="XM_060559051.1"/>
</dbReference>
<keyword evidence="3" id="KW-1185">Reference proteome</keyword>
<reference evidence="2" key="1">
    <citation type="submission" date="2021-06" db="EMBL/GenBank/DDBJ databases">
        <title>Comparative genomics, transcriptomics and evolutionary studies reveal genomic signatures of adaptation to plant cell wall in hemibiotrophic fungi.</title>
        <authorList>
            <consortium name="DOE Joint Genome Institute"/>
            <person name="Baroncelli R."/>
            <person name="Diaz J.F."/>
            <person name="Benocci T."/>
            <person name="Peng M."/>
            <person name="Battaglia E."/>
            <person name="Haridas S."/>
            <person name="Andreopoulos W."/>
            <person name="Labutti K."/>
            <person name="Pangilinan J."/>
            <person name="Floch G.L."/>
            <person name="Makela M.R."/>
            <person name="Henrissat B."/>
            <person name="Grigoriev I.V."/>
            <person name="Crouch J.A."/>
            <person name="De Vries R.P."/>
            <person name="Sukno S.A."/>
            <person name="Thon M.R."/>
        </authorList>
    </citation>
    <scope>NUCLEOTIDE SEQUENCE</scope>
    <source>
        <strain evidence="2">CBS 125086</strain>
    </source>
</reference>
<dbReference type="AlphaFoldDB" id="A0AAD8V088"/>
<gene>
    <name evidence="2" type="ORF">LY79DRAFT_569377</name>
</gene>
<proteinExistence type="predicted"/>
<evidence type="ECO:0000313" key="2">
    <source>
        <dbReference type="EMBL" id="KAK1572984.1"/>
    </source>
</evidence>